<dbReference type="RefSeq" id="WP_009580553.1">
    <property type="nucleotide sequence ID" value="NZ_AMZN01000046.1"/>
</dbReference>
<sequence length="217" mass="24215">MILRKLFSISLLLFSITAAAQEKYMFVFLNSKPDKEVLPKKQVDSLQAGHMANILRLAKEDKLIVAGPFEGGGGIFILNTQSAKEASEWINTDPAIRADRYNIEILPWNVRHGGACKVNEDAEFATYTFIRYNTFITKFNVQQAPELLRQHDAYLKELLQTGNVIVEGFFDNSDGGIMVMQGAVEDEVLTADPAVKDGIIKPDVKKIWVGKGSFCEN</sequence>
<comment type="caution">
    <text evidence="4">The sequence shown here is derived from an EMBL/GenBank/DDBJ whole genome shotgun (WGS) entry which is preliminary data.</text>
</comment>
<keyword evidence="2" id="KW-0732">Signal</keyword>
<dbReference type="EMBL" id="AMZN01000046">
    <property type="protein sequence ID" value="ELR71066.1"/>
    <property type="molecule type" value="Genomic_DNA"/>
</dbReference>
<feature type="chain" id="PRO_5003993369" description="YCII-related domain-containing protein" evidence="2">
    <location>
        <begin position="21"/>
        <end position="217"/>
    </location>
</feature>
<dbReference type="AlphaFoldDB" id="L8JQ30"/>
<dbReference type="Pfam" id="PF03795">
    <property type="entry name" value="YCII"/>
    <property type="match status" value="1"/>
</dbReference>
<proteinExistence type="inferred from homology"/>
<evidence type="ECO:0000259" key="3">
    <source>
        <dbReference type="Pfam" id="PF03795"/>
    </source>
</evidence>
<evidence type="ECO:0000256" key="1">
    <source>
        <dbReference type="ARBA" id="ARBA00007689"/>
    </source>
</evidence>
<feature type="signal peptide" evidence="2">
    <location>
        <begin position="1"/>
        <end position="20"/>
    </location>
</feature>
<keyword evidence="5" id="KW-1185">Reference proteome</keyword>
<evidence type="ECO:0000256" key="2">
    <source>
        <dbReference type="SAM" id="SignalP"/>
    </source>
</evidence>
<evidence type="ECO:0000313" key="4">
    <source>
        <dbReference type="EMBL" id="ELR71066.1"/>
    </source>
</evidence>
<name>L8JQ30_9BACT</name>
<dbReference type="InterPro" id="IPR005545">
    <property type="entry name" value="YCII"/>
</dbReference>
<dbReference type="SUPFAM" id="SSF54909">
    <property type="entry name" value="Dimeric alpha+beta barrel"/>
    <property type="match status" value="2"/>
</dbReference>
<organism evidence="4 5">
    <name type="scientific">Fulvivirga imtechensis AK7</name>
    <dbReference type="NCBI Taxonomy" id="1237149"/>
    <lineage>
        <taxon>Bacteria</taxon>
        <taxon>Pseudomonadati</taxon>
        <taxon>Bacteroidota</taxon>
        <taxon>Cytophagia</taxon>
        <taxon>Cytophagales</taxon>
        <taxon>Fulvivirgaceae</taxon>
        <taxon>Fulvivirga</taxon>
    </lineage>
</organism>
<dbReference type="STRING" id="1237149.C900_03196"/>
<protein>
    <recommendedName>
        <fullName evidence="3">YCII-related domain-containing protein</fullName>
    </recommendedName>
</protein>
<dbReference type="Proteomes" id="UP000011135">
    <property type="component" value="Unassembled WGS sequence"/>
</dbReference>
<dbReference type="Gene3D" id="3.30.70.1060">
    <property type="entry name" value="Dimeric alpha+beta barrel"/>
    <property type="match status" value="1"/>
</dbReference>
<comment type="similarity">
    <text evidence="1">Belongs to the YciI family.</text>
</comment>
<reference evidence="4 5" key="1">
    <citation type="submission" date="2012-12" db="EMBL/GenBank/DDBJ databases">
        <title>Genome assembly of Fulvivirga imtechensis AK7.</title>
        <authorList>
            <person name="Nupur N."/>
            <person name="Khatri I."/>
            <person name="Kumar R."/>
            <person name="Subramanian S."/>
            <person name="Pinnaka A."/>
        </authorList>
    </citation>
    <scope>NUCLEOTIDE SEQUENCE [LARGE SCALE GENOMIC DNA]</scope>
    <source>
        <strain evidence="4 5">AK7</strain>
    </source>
</reference>
<dbReference type="PANTHER" id="PTHR37828">
    <property type="entry name" value="GSR2449 PROTEIN"/>
    <property type="match status" value="1"/>
</dbReference>
<dbReference type="eggNOG" id="COG2350">
    <property type="taxonomic scope" value="Bacteria"/>
</dbReference>
<dbReference type="OrthoDB" id="8481699at2"/>
<feature type="domain" description="YCII-related" evidence="3">
    <location>
        <begin position="25"/>
        <end position="109"/>
    </location>
</feature>
<accession>L8JQ30</accession>
<dbReference type="InterPro" id="IPR011008">
    <property type="entry name" value="Dimeric_a/b-barrel"/>
</dbReference>
<dbReference type="PANTHER" id="PTHR37828:SF1">
    <property type="entry name" value="YCII-RELATED DOMAIN-CONTAINING PROTEIN"/>
    <property type="match status" value="1"/>
</dbReference>
<evidence type="ECO:0000313" key="5">
    <source>
        <dbReference type="Proteomes" id="UP000011135"/>
    </source>
</evidence>
<gene>
    <name evidence="4" type="ORF">C900_03196</name>
</gene>